<dbReference type="AlphaFoldDB" id="A0A176S6A1"/>
<dbReference type="GO" id="GO:0004197">
    <property type="term" value="F:cysteine-type endopeptidase activity"/>
    <property type="evidence" value="ECO:0007669"/>
    <property type="project" value="InterPro"/>
</dbReference>
<protein>
    <recommendedName>
        <fullName evidence="1">Gingipain propeptide domain-containing protein</fullName>
    </recommendedName>
</protein>
<evidence type="ECO:0000259" key="1">
    <source>
        <dbReference type="Pfam" id="PF08126"/>
    </source>
</evidence>
<reference evidence="2 3" key="1">
    <citation type="submission" date="2016-05" db="EMBL/GenBank/DDBJ databases">
        <title>Single-cell genome of chain-forming Candidatus Thiomargarita nelsonii and comparison to other large sulfur-oxidizing bacteria.</title>
        <authorList>
            <person name="Winkel M."/>
            <person name="Salman V."/>
            <person name="Woyke T."/>
            <person name="Schulz-Vogt H."/>
            <person name="Richter M."/>
            <person name="Flood B."/>
            <person name="Bailey J."/>
            <person name="Amann R."/>
            <person name="Mussmann M."/>
        </authorList>
    </citation>
    <scope>NUCLEOTIDE SEQUENCE [LARGE SCALE GENOMIC DNA]</scope>
    <source>
        <strain evidence="2 3">THI036</strain>
    </source>
</reference>
<dbReference type="InterPro" id="IPR012600">
    <property type="entry name" value="Propeptide_C25"/>
</dbReference>
<evidence type="ECO:0000313" key="3">
    <source>
        <dbReference type="Proteomes" id="UP000076962"/>
    </source>
</evidence>
<dbReference type="EMBL" id="LUTY01000368">
    <property type="protein sequence ID" value="OAD23438.1"/>
    <property type="molecule type" value="Genomic_DNA"/>
</dbReference>
<sequence length="110" mass="12308">MIHKSIKYIFWCILIYLPDSMAEIRLLEQNAQSVFLELTLPAPIISEKKLSGKTYQVIDIPGMAQSLEPGQSQIPTQATLIAVPRDSQIEIEMIESESKMLSNILLPPAP</sequence>
<comment type="caution">
    <text evidence="2">The sequence shown here is derived from an EMBL/GenBank/DDBJ whole genome shotgun (WGS) entry which is preliminary data.</text>
</comment>
<feature type="non-terminal residue" evidence="2">
    <location>
        <position position="110"/>
    </location>
</feature>
<feature type="domain" description="Gingipain propeptide" evidence="1">
    <location>
        <begin position="23"/>
        <end position="110"/>
    </location>
</feature>
<organism evidence="2 3">
    <name type="scientific">Candidatus Thiomargarita nelsonii</name>
    <dbReference type="NCBI Taxonomy" id="1003181"/>
    <lineage>
        <taxon>Bacteria</taxon>
        <taxon>Pseudomonadati</taxon>
        <taxon>Pseudomonadota</taxon>
        <taxon>Gammaproteobacteria</taxon>
        <taxon>Thiotrichales</taxon>
        <taxon>Thiotrichaceae</taxon>
        <taxon>Thiomargarita</taxon>
    </lineage>
</organism>
<dbReference type="Gene3D" id="2.60.40.3800">
    <property type="match status" value="1"/>
</dbReference>
<gene>
    <name evidence="2" type="ORF">THIOM_000733</name>
</gene>
<dbReference type="Proteomes" id="UP000076962">
    <property type="component" value="Unassembled WGS sequence"/>
</dbReference>
<dbReference type="Pfam" id="PF08126">
    <property type="entry name" value="Propeptide_C25"/>
    <property type="match status" value="1"/>
</dbReference>
<proteinExistence type="predicted"/>
<accession>A0A176S6A1</accession>
<evidence type="ECO:0000313" key="2">
    <source>
        <dbReference type="EMBL" id="OAD23438.1"/>
    </source>
</evidence>
<name>A0A176S6A1_9GAMM</name>
<dbReference type="InterPro" id="IPR038490">
    <property type="entry name" value="Gingipain_propep_sf"/>
</dbReference>
<keyword evidence="3" id="KW-1185">Reference proteome</keyword>